<sequence>MTAPTAPRKALKVAETGWTKARHLRGQAIRTCVSAVEDGNTPPSAPTSTTSTERNIVRGED</sequence>
<protein>
    <submittedName>
        <fullName evidence="2">Uncharacterized protein</fullName>
    </submittedName>
</protein>
<comment type="caution">
    <text evidence="2">The sequence shown here is derived from an EMBL/GenBank/DDBJ whole genome shotgun (WGS) entry which is preliminary data.</text>
</comment>
<evidence type="ECO:0000313" key="2">
    <source>
        <dbReference type="EMBL" id="GAA4081744.1"/>
    </source>
</evidence>
<dbReference type="Proteomes" id="UP001499984">
    <property type="component" value="Unassembled WGS sequence"/>
</dbReference>
<keyword evidence="3" id="KW-1185">Reference proteome</keyword>
<name>A0ABP7W6T5_9ACTN</name>
<gene>
    <name evidence="2" type="ORF">GCM10022233_73410</name>
</gene>
<accession>A0ABP7W6T5</accession>
<feature type="region of interest" description="Disordered" evidence="1">
    <location>
        <begin position="36"/>
        <end position="61"/>
    </location>
</feature>
<proteinExistence type="predicted"/>
<evidence type="ECO:0000313" key="3">
    <source>
        <dbReference type="Proteomes" id="UP001499984"/>
    </source>
</evidence>
<reference evidence="3" key="1">
    <citation type="journal article" date="2019" name="Int. J. Syst. Evol. Microbiol.">
        <title>The Global Catalogue of Microorganisms (GCM) 10K type strain sequencing project: providing services to taxonomists for standard genome sequencing and annotation.</title>
        <authorList>
            <consortium name="The Broad Institute Genomics Platform"/>
            <consortium name="The Broad Institute Genome Sequencing Center for Infectious Disease"/>
            <person name="Wu L."/>
            <person name="Ma J."/>
        </authorList>
    </citation>
    <scope>NUCLEOTIDE SEQUENCE [LARGE SCALE GENOMIC DNA]</scope>
    <source>
        <strain evidence="3">JCM 16925</strain>
    </source>
</reference>
<organism evidence="2 3">
    <name type="scientific">Streptomyces shaanxiensis</name>
    <dbReference type="NCBI Taxonomy" id="653357"/>
    <lineage>
        <taxon>Bacteria</taxon>
        <taxon>Bacillati</taxon>
        <taxon>Actinomycetota</taxon>
        <taxon>Actinomycetes</taxon>
        <taxon>Kitasatosporales</taxon>
        <taxon>Streptomycetaceae</taxon>
        <taxon>Streptomyces</taxon>
    </lineage>
</organism>
<evidence type="ECO:0000256" key="1">
    <source>
        <dbReference type="SAM" id="MobiDB-lite"/>
    </source>
</evidence>
<dbReference type="EMBL" id="BAAAZY010000024">
    <property type="protein sequence ID" value="GAA4081744.1"/>
    <property type="molecule type" value="Genomic_DNA"/>
</dbReference>